<keyword evidence="12" id="KW-0325">Glycoprotein</keyword>
<dbReference type="PROSITE" id="PS51120">
    <property type="entry name" value="LDLRB"/>
    <property type="match status" value="16"/>
</dbReference>
<dbReference type="PROSITE" id="PS50068">
    <property type="entry name" value="LDLRA_2"/>
    <property type="match status" value="6"/>
</dbReference>
<feature type="disulfide bond" evidence="13">
    <location>
        <begin position="85"/>
        <end position="97"/>
    </location>
</feature>
<feature type="domain" description="EGF-like calcium-binding" evidence="16">
    <location>
        <begin position="291"/>
        <end position="332"/>
    </location>
</feature>
<gene>
    <name evidence="18" type="ORF">ILUMI_26919</name>
</gene>
<evidence type="ECO:0000256" key="10">
    <source>
        <dbReference type="ARBA" id="ARBA00023157"/>
    </source>
</evidence>
<feature type="disulfide bond" evidence="13">
    <location>
        <begin position="175"/>
        <end position="193"/>
    </location>
</feature>
<evidence type="ECO:0000313" key="18">
    <source>
        <dbReference type="EMBL" id="KAF2879256.1"/>
    </source>
</evidence>
<dbReference type="CDD" id="cd00054">
    <property type="entry name" value="EGF_CA"/>
    <property type="match status" value="1"/>
</dbReference>
<feature type="domain" description="EGF-like calcium-binding" evidence="16">
    <location>
        <begin position="1206"/>
        <end position="1247"/>
    </location>
</feature>
<dbReference type="EMBL" id="VTPC01091199">
    <property type="protein sequence ID" value="KAF2879256.1"/>
    <property type="molecule type" value="Genomic_DNA"/>
</dbReference>
<evidence type="ECO:0000256" key="15">
    <source>
        <dbReference type="SAM" id="Phobius"/>
    </source>
</evidence>
<name>A0A8K0FY80_IGNLU</name>
<feature type="domain" description="EGF-like calcium-binding" evidence="16">
    <location>
        <begin position="597"/>
        <end position="636"/>
    </location>
</feature>
<dbReference type="PROSITE" id="PS01209">
    <property type="entry name" value="LDLRA_1"/>
    <property type="match status" value="4"/>
</dbReference>
<keyword evidence="5 15" id="KW-0812">Transmembrane</keyword>
<dbReference type="SMART" id="SM00179">
    <property type="entry name" value="EGF_CA"/>
    <property type="match status" value="3"/>
</dbReference>
<evidence type="ECO:0000313" key="19">
    <source>
        <dbReference type="Proteomes" id="UP000801492"/>
    </source>
</evidence>
<dbReference type="InterPro" id="IPR000742">
    <property type="entry name" value="EGF"/>
</dbReference>
<feature type="disulfide bond" evidence="13">
    <location>
        <begin position="24"/>
        <end position="39"/>
    </location>
</feature>
<feature type="domain" description="EGF-like" evidence="17">
    <location>
        <begin position="294"/>
        <end position="332"/>
    </location>
</feature>
<feature type="repeat" description="LDL-receptor class B" evidence="14">
    <location>
        <begin position="378"/>
        <end position="420"/>
    </location>
</feature>
<dbReference type="CDD" id="cd00112">
    <property type="entry name" value="LDLa"/>
    <property type="match status" value="6"/>
</dbReference>
<dbReference type="Pfam" id="PF00057">
    <property type="entry name" value="Ldl_recept_a"/>
    <property type="match status" value="6"/>
</dbReference>
<dbReference type="Proteomes" id="UP000801492">
    <property type="component" value="Unassembled WGS sequence"/>
</dbReference>
<dbReference type="PANTHER" id="PTHR46513:SF44">
    <property type="entry name" value="LDL RECEPTOR RELATED PROTEIN 4"/>
    <property type="match status" value="1"/>
</dbReference>
<dbReference type="InterPro" id="IPR023415">
    <property type="entry name" value="LDLR_class-A_CS"/>
</dbReference>
<keyword evidence="9 15" id="KW-0472">Membrane</keyword>
<keyword evidence="8 15" id="KW-1133">Transmembrane helix</keyword>
<feature type="domain" description="EGF-like" evidence="17">
    <location>
        <begin position="599"/>
        <end position="636"/>
    </location>
</feature>
<dbReference type="InterPro" id="IPR036055">
    <property type="entry name" value="LDL_receptor-like_sf"/>
</dbReference>
<feature type="repeat" description="LDL-receptor class B" evidence="14">
    <location>
        <begin position="464"/>
        <end position="507"/>
    </location>
</feature>
<dbReference type="SMART" id="SM00192">
    <property type="entry name" value="LDLa"/>
    <property type="match status" value="6"/>
</dbReference>
<dbReference type="FunFam" id="2.120.10.30:FF:000008">
    <property type="entry name" value="Low-density lipoprotein receptor-related protein 4"/>
    <property type="match status" value="4"/>
</dbReference>
<reference evidence="18" key="1">
    <citation type="submission" date="2019-08" db="EMBL/GenBank/DDBJ databases">
        <title>The genome of the North American firefly Photinus pyralis.</title>
        <authorList>
            <consortium name="Photinus pyralis genome working group"/>
            <person name="Fallon T.R."/>
            <person name="Sander Lower S.E."/>
            <person name="Weng J.-K."/>
        </authorList>
    </citation>
    <scope>NUCLEOTIDE SEQUENCE</scope>
    <source>
        <strain evidence="18">TRF0915ILg1</strain>
        <tissue evidence="18">Whole body</tissue>
    </source>
</reference>
<feature type="disulfide bond" evidence="13">
    <location>
        <begin position="63"/>
        <end position="78"/>
    </location>
</feature>
<feature type="repeat" description="LDL-receptor class B" evidence="14">
    <location>
        <begin position="421"/>
        <end position="463"/>
    </location>
</feature>
<evidence type="ECO:0000256" key="14">
    <source>
        <dbReference type="PROSITE-ProRule" id="PRU00461"/>
    </source>
</evidence>
<dbReference type="PROSITE" id="PS01187">
    <property type="entry name" value="EGF_CA"/>
    <property type="match status" value="1"/>
</dbReference>
<dbReference type="Pfam" id="PF07645">
    <property type="entry name" value="EGF_CA"/>
    <property type="match status" value="1"/>
</dbReference>
<evidence type="ECO:0000256" key="12">
    <source>
        <dbReference type="ARBA" id="ARBA00023180"/>
    </source>
</evidence>
<feature type="disulfide bond" evidence="13">
    <location>
        <begin position="12"/>
        <end position="30"/>
    </location>
</feature>
<feature type="repeat" description="LDL-receptor class B" evidence="14">
    <location>
        <begin position="1077"/>
        <end position="1120"/>
    </location>
</feature>
<keyword evidence="7" id="KW-0677">Repeat</keyword>
<dbReference type="InterPro" id="IPR018097">
    <property type="entry name" value="EGF_Ca-bd_CS"/>
</dbReference>
<dbReference type="InterPro" id="IPR011042">
    <property type="entry name" value="6-blade_b-propeller_TolB-like"/>
</dbReference>
<dbReference type="PRINTS" id="PR00261">
    <property type="entry name" value="LDLRECEPTOR"/>
</dbReference>
<evidence type="ECO:0000256" key="7">
    <source>
        <dbReference type="ARBA" id="ARBA00022737"/>
    </source>
</evidence>
<evidence type="ECO:0000256" key="2">
    <source>
        <dbReference type="ARBA" id="ARBA00022475"/>
    </source>
</evidence>
<feature type="disulfide bond" evidence="13">
    <location>
        <begin position="126"/>
        <end position="138"/>
    </location>
</feature>
<feature type="disulfide bond" evidence="13">
    <location>
        <begin position="133"/>
        <end position="151"/>
    </location>
</feature>
<feature type="non-terminal residue" evidence="18">
    <location>
        <position position="1736"/>
    </location>
</feature>
<comment type="caution">
    <text evidence="13">Lacks conserved residue(s) required for the propagation of feature annotation.</text>
</comment>
<feature type="domain" description="EGF-like" evidence="17">
    <location>
        <begin position="253"/>
        <end position="290"/>
    </location>
</feature>
<dbReference type="FunFam" id="4.10.400.10:FF:000034">
    <property type="entry name" value="Low-density lipoprotein receptor-related protein 2"/>
    <property type="match status" value="2"/>
</dbReference>
<evidence type="ECO:0000256" key="8">
    <source>
        <dbReference type="ARBA" id="ARBA00022989"/>
    </source>
</evidence>
<evidence type="ECO:0000256" key="11">
    <source>
        <dbReference type="ARBA" id="ARBA00023170"/>
    </source>
</evidence>
<dbReference type="SUPFAM" id="SSF63825">
    <property type="entry name" value="YWTD domain"/>
    <property type="match status" value="4"/>
</dbReference>
<evidence type="ECO:0000259" key="16">
    <source>
        <dbReference type="SMART" id="SM00179"/>
    </source>
</evidence>
<keyword evidence="11" id="KW-0675">Receptor</keyword>
<feature type="repeat" description="LDL-receptor class B" evidence="14">
    <location>
        <begin position="771"/>
        <end position="814"/>
    </location>
</feature>
<feature type="disulfide bond" evidence="13">
    <location>
        <begin position="187"/>
        <end position="202"/>
    </location>
</feature>
<evidence type="ECO:0000256" key="5">
    <source>
        <dbReference type="ARBA" id="ARBA00022692"/>
    </source>
</evidence>
<keyword evidence="19" id="KW-1185">Reference proteome</keyword>
<feature type="repeat" description="LDL-receptor class B" evidence="14">
    <location>
        <begin position="1382"/>
        <end position="1425"/>
    </location>
</feature>
<feature type="domain" description="EGF-like" evidence="17">
    <location>
        <begin position="1520"/>
        <end position="1553"/>
    </location>
</feature>
<keyword evidence="2" id="KW-1003">Cell membrane</keyword>
<keyword evidence="6" id="KW-0732">Signal</keyword>
<evidence type="ECO:0000259" key="17">
    <source>
        <dbReference type="SMART" id="SM00181"/>
    </source>
</evidence>
<evidence type="ECO:0000256" key="4">
    <source>
        <dbReference type="ARBA" id="ARBA00022583"/>
    </source>
</evidence>
<feature type="disulfide bond" evidence="13">
    <location>
        <begin position="104"/>
        <end position="119"/>
    </location>
</feature>
<feature type="disulfide bond" evidence="13">
    <location>
        <begin position="145"/>
        <end position="160"/>
    </location>
</feature>
<dbReference type="GO" id="GO:0005509">
    <property type="term" value="F:calcium ion binding"/>
    <property type="evidence" value="ECO:0007669"/>
    <property type="project" value="InterPro"/>
</dbReference>
<feature type="repeat" description="LDL-receptor class B" evidence="14">
    <location>
        <begin position="728"/>
        <end position="770"/>
    </location>
</feature>
<evidence type="ECO:0000256" key="9">
    <source>
        <dbReference type="ARBA" id="ARBA00023136"/>
    </source>
</evidence>
<dbReference type="GO" id="GO:0006897">
    <property type="term" value="P:endocytosis"/>
    <property type="evidence" value="ECO:0007669"/>
    <property type="project" value="UniProtKB-KW"/>
</dbReference>
<dbReference type="InterPro" id="IPR000033">
    <property type="entry name" value="LDLR_classB_rpt"/>
</dbReference>
<feature type="repeat" description="LDL-receptor class B" evidence="14">
    <location>
        <begin position="1034"/>
        <end position="1076"/>
    </location>
</feature>
<dbReference type="SUPFAM" id="SSF57424">
    <property type="entry name" value="LDL receptor-like module"/>
    <property type="match status" value="5"/>
</dbReference>
<feature type="transmembrane region" description="Helical" evidence="15">
    <location>
        <begin position="1600"/>
        <end position="1625"/>
    </location>
</feature>
<feature type="domain" description="EGF-like" evidence="17">
    <location>
        <begin position="1209"/>
        <end position="1247"/>
    </location>
</feature>
<keyword evidence="4" id="KW-0254">Endocytosis</keyword>
<feature type="repeat" description="LDL-receptor class B" evidence="14">
    <location>
        <begin position="508"/>
        <end position="550"/>
    </location>
</feature>
<feature type="repeat" description="LDL-receptor class B" evidence="14">
    <location>
        <begin position="1295"/>
        <end position="1338"/>
    </location>
</feature>
<feature type="disulfide bond" evidence="13">
    <location>
        <begin position="92"/>
        <end position="110"/>
    </location>
</feature>
<evidence type="ECO:0000256" key="13">
    <source>
        <dbReference type="PROSITE-ProRule" id="PRU00124"/>
    </source>
</evidence>
<comment type="caution">
    <text evidence="18">The sequence shown here is derived from an EMBL/GenBank/DDBJ whole genome shotgun (WGS) entry which is preliminary data.</text>
</comment>
<feature type="disulfide bond" evidence="13">
    <location>
        <begin position="51"/>
        <end position="69"/>
    </location>
</feature>
<feature type="repeat" description="LDL-receptor class B" evidence="14">
    <location>
        <begin position="991"/>
        <end position="1033"/>
    </location>
</feature>
<feature type="repeat" description="LDL-receptor class B" evidence="14">
    <location>
        <begin position="815"/>
        <end position="858"/>
    </location>
</feature>
<feature type="repeat" description="LDL-receptor class B" evidence="14">
    <location>
        <begin position="1426"/>
        <end position="1472"/>
    </location>
</feature>
<dbReference type="GO" id="GO:0005886">
    <property type="term" value="C:plasma membrane"/>
    <property type="evidence" value="ECO:0007669"/>
    <property type="project" value="UniProtKB-SubCell"/>
</dbReference>
<feature type="domain" description="EGF-like" evidence="17">
    <location>
        <begin position="906"/>
        <end position="943"/>
    </location>
</feature>
<dbReference type="InterPro" id="IPR009030">
    <property type="entry name" value="Growth_fac_rcpt_cys_sf"/>
</dbReference>
<feature type="repeat" description="LDL-receptor class B" evidence="14">
    <location>
        <begin position="685"/>
        <end position="727"/>
    </location>
</feature>
<evidence type="ECO:0000256" key="3">
    <source>
        <dbReference type="ARBA" id="ARBA00022536"/>
    </source>
</evidence>
<evidence type="ECO:0000256" key="6">
    <source>
        <dbReference type="ARBA" id="ARBA00022729"/>
    </source>
</evidence>
<dbReference type="SMART" id="SM00135">
    <property type="entry name" value="LY"/>
    <property type="match status" value="20"/>
</dbReference>
<dbReference type="Pfam" id="PF14670">
    <property type="entry name" value="FXa_inhibition"/>
    <property type="match status" value="3"/>
</dbReference>
<keyword evidence="3" id="KW-0245">EGF-like domain</keyword>
<protein>
    <recommendedName>
        <fullName evidence="20">Low density lipoprotein receptor-related protein 4</fullName>
    </recommendedName>
</protein>
<dbReference type="PANTHER" id="PTHR46513">
    <property type="entry name" value="VITELLOGENIN RECEPTOR-LIKE PROTEIN-RELATED-RELATED"/>
    <property type="match status" value="1"/>
</dbReference>
<feature type="domain" description="EGF-like" evidence="17">
    <location>
        <begin position="167"/>
        <end position="203"/>
    </location>
</feature>
<feature type="disulfide bond" evidence="13">
    <location>
        <begin position="5"/>
        <end position="17"/>
    </location>
</feature>
<comment type="subcellular location">
    <subcellularLocation>
        <location evidence="1">Cell membrane</location>
        <topology evidence="1">Single-pass type I membrane protein</topology>
    </subcellularLocation>
</comment>
<dbReference type="SUPFAM" id="SSF57196">
    <property type="entry name" value="EGF/Laminin"/>
    <property type="match status" value="2"/>
</dbReference>
<dbReference type="SUPFAM" id="SSF57184">
    <property type="entry name" value="Growth factor receptor domain"/>
    <property type="match status" value="1"/>
</dbReference>
<dbReference type="OrthoDB" id="10066840at2759"/>
<feature type="domain" description="EGF-like" evidence="17">
    <location>
        <begin position="4"/>
        <end position="40"/>
    </location>
</feature>
<feature type="disulfide bond" evidence="13">
    <location>
        <begin position="233"/>
        <end position="248"/>
    </location>
</feature>
<sequence length="1736" mass="194575">STANCTEDQFECANGLCIPNSWLCDNDNDCKDFSDELNCTKTGCTDDEFACNDGSCISLSWKCDRELDCTDGSDEAECDIEPPSCNEGEFQCAYQKCIKSEFKCDGDNDCGDWSDEDNCSKTPGSCLSGEFKCNSGKCIPERWRCDKQQDCEDNEDEANCDSSNTRTCSPDEHSCNNGACILKTWVCDGVSDCSHGEDESKCEIVCDASKFACTGGGPNETYTEFCINKKHVCDGQRDCPKGEDEKDCPVKRECEKGTNCTQLCVTAADGKNACSCLPGFKLSTDGINCEDVNECLYETDPVCSQTCNNTIGSFTCGCMTGYILRPDLRSCKALGAPPTLLFANRMDIRQVSLSNTKYTAILKGLHNAIALDYHYEKGLIFWSDVSMDVIRKAYINGTGVTDVIKWGLESPGGVALDWIHDLLFWTDSGTRRIEVATLDGKQRAIVTANDLDKPRAIAVHPGEALVFWTDWGPTPKIEKAEMDGSNRKSIVTESVFWPNGLTLDYTSNRIYWADAKHNVIESAMFDGTERKKIISKGLPHPFALTLFEDAIYWTDWHTKSISTANKATGAGLRTIHSNLHFPMDIHSYHPQRQPRYKNHCGSNNGGCQHMCLPNKKSFTCVCRMGQRLRSDGKTCQQPEKMLIFARKKDLRLKHLDNNALHQHEMVIPVDGIKSAVALAWDSKTDTVFWTDVERDTINRAYWNGSDQEILVHTNIISPAGLALDWITDKLYWTDAGTARIEVANSDGSMRALLIWDGLDKPRDIVVDPIGGYMYWSDWGEKPKIERAAMDGTNRITLITHNLTWPNGLAIDHNAGKLYWADGGTKAIEYSNLDGSNRKVLIGGSALPHPFGLDVFGNYIYWTDWSTFNIESANKLTGLNRTILGSGINGLMDVRVFHRNRRTIKTPCSTNNGGCTHLCLLKPKGFACACPIGIKLADDEKSCADGPKNSLILAHRVDIRQISLDVPYTVDVVLPFPTLKNVMSVDVDRKTGEIYWTDTAQDVIQKALPTAKNITTVIMHELQMADGIVIDSTGRKIYWTDGERNSIEVSELDGSHRKLLIWEDLDSPRAITLHYHHGIMFWSDWGTHARIEKAHMDGSNRVALITENLIWPNGLAIDRPASRLYWSDGKRQTIESCDFDGKGRKLIIADAPHPYGLVVVGNHMYWTDWQTQGLHRADKTNGSDRRVIRDKLEGLMDVRSVQSDNIAENACGKNNGGCSHLCLRNPQGYSCACPTGVRMSKENHKICEIQPLAYLLFATRSALARVSLDTMELWDVTLSVNDIHHVIDVDFHWNKQLIYFTDVEKDTIQSVSMKNLSDIKDVISTNLSAPNGLAVDWIASNIYWADTGNKLIEVATFNGTSRKVIVKENITEPRSIAVYPKRGYLYWTDWGKAPKIERSFMDGSSRKTIINTELGFPNGLVIDYMANRLYWTDARWDRIETSDLHGRNRIYLVHSEPNVPATHPFGLTQYGEHIYWTDWYRKTITRADKATGKSSVIIRTNLDGAMGITTVAANRQLGWNPCAEDNGGCSHLCFFKLHNYTCGCPDVPDDKPCRKEPKSWVQVKHSENDDDFGDEMYYEPKSEDADDILPELPRSGLSHRMLLFSLVILLSVVLITMVLFCMALLYRKQKKKYLYSTGRSVMTFSNPNYYTTNNETAPISVTNPNDKKPFIWKRLKYDKSQERVYEEKTGKNSPEVASLIPNVLTPSSSNCEAVTPELQPSPTVTPLHRIDSIHPAV</sequence>
<dbReference type="InterPro" id="IPR049883">
    <property type="entry name" value="NOTCH1_EGF-like"/>
</dbReference>
<keyword evidence="10 13" id="KW-1015">Disulfide bond</keyword>
<dbReference type="Gene3D" id="2.10.25.10">
    <property type="entry name" value="Laminin"/>
    <property type="match status" value="2"/>
</dbReference>
<dbReference type="InterPro" id="IPR002172">
    <property type="entry name" value="LDrepeatLR_classA_rpt"/>
</dbReference>
<accession>A0A8K0FY80</accession>
<dbReference type="InterPro" id="IPR001881">
    <property type="entry name" value="EGF-like_Ca-bd_dom"/>
</dbReference>
<feature type="repeat" description="LDL-receptor class B" evidence="14">
    <location>
        <begin position="1121"/>
        <end position="1162"/>
    </location>
</feature>
<proteinExistence type="predicted"/>
<dbReference type="Pfam" id="PF00058">
    <property type="entry name" value="Ldl_recept_b"/>
    <property type="match status" value="12"/>
</dbReference>
<feature type="repeat" description="LDL-receptor class B" evidence="14">
    <location>
        <begin position="1339"/>
        <end position="1381"/>
    </location>
</feature>
<evidence type="ECO:0000256" key="1">
    <source>
        <dbReference type="ARBA" id="ARBA00004251"/>
    </source>
</evidence>
<dbReference type="SMART" id="SM00181">
    <property type="entry name" value="EGF"/>
    <property type="match status" value="8"/>
</dbReference>
<dbReference type="InterPro" id="IPR050778">
    <property type="entry name" value="Cueball_EGF_LRP_Nidogen"/>
</dbReference>
<evidence type="ECO:0008006" key="20">
    <source>
        <dbReference type="Google" id="ProtNLM"/>
    </source>
</evidence>
<feature type="disulfide bond" evidence="13">
    <location>
        <begin position="44"/>
        <end position="56"/>
    </location>
</feature>
<organism evidence="18 19">
    <name type="scientific">Ignelater luminosus</name>
    <name type="common">Cucubano</name>
    <name type="synonym">Pyrophorus luminosus</name>
    <dbReference type="NCBI Taxonomy" id="2038154"/>
    <lineage>
        <taxon>Eukaryota</taxon>
        <taxon>Metazoa</taxon>
        <taxon>Ecdysozoa</taxon>
        <taxon>Arthropoda</taxon>
        <taxon>Hexapoda</taxon>
        <taxon>Insecta</taxon>
        <taxon>Pterygota</taxon>
        <taxon>Neoptera</taxon>
        <taxon>Endopterygota</taxon>
        <taxon>Coleoptera</taxon>
        <taxon>Polyphaga</taxon>
        <taxon>Elateriformia</taxon>
        <taxon>Elateroidea</taxon>
        <taxon>Elateridae</taxon>
        <taxon>Agrypninae</taxon>
        <taxon>Pyrophorini</taxon>
        <taxon>Ignelater</taxon>
    </lineage>
</organism>
<dbReference type="Gene3D" id="2.120.10.30">
    <property type="entry name" value="TolB, C-terminal domain"/>
    <property type="match status" value="4"/>
</dbReference>
<feature type="disulfide bond" evidence="13">
    <location>
        <begin position="168"/>
        <end position="180"/>
    </location>
</feature>
<dbReference type="Gene3D" id="4.10.400.10">
    <property type="entry name" value="Low-density Lipoprotein Receptor"/>
    <property type="match status" value="6"/>
</dbReference>